<keyword evidence="2" id="KW-1185">Reference proteome</keyword>
<organism evidence="1 2">
    <name type="scientific">Pocillopora damicornis</name>
    <name type="common">Cauliflower coral</name>
    <name type="synonym">Millepora damicornis</name>
    <dbReference type="NCBI Taxonomy" id="46731"/>
    <lineage>
        <taxon>Eukaryota</taxon>
        <taxon>Metazoa</taxon>
        <taxon>Cnidaria</taxon>
        <taxon>Anthozoa</taxon>
        <taxon>Hexacorallia</taxon>
        <taxon>Scleractinia</taxon>
        <taxon>Astrocoeniina</taxon>
        <taxon>Pocilloporidae</taxon>
        <taxon>Pocillopora</taxon>
    </lineage>
</organism>
<dbReference type="Proteomes" id="UP000275408">
    <property type="component" value="Unassembled WGS sequence"/>
</dbReference>
<dbReference type="AlphaFoldDB" id="A0A3M6UXF8"/>
<name>A0A3M6UXF8_POCDA</name>
<reference evidence="1 2" key="1">
    <citation type="journal article" date="2018" name="Sci. Rep.">
        <title>Comparative analysis of the Pocillopora damicornis genome highlights role of immune system in coral evolution.</title>
        <authorList>
            <person name="Cunning R."/>
            <person name="Bay R.A."/>
            <person name="Gillette P."/>
            <person name="Baker A.C."/>
            <person name="Traylor-Knowles N."/>
        </authorList>
    </citation>
    <scope>NUCLEOTIDE SEQUENCE [LARGE SCALE GENOMIC DNA]</scope>
    <source>
        <strain evidence="1">RSMAS</strain>
        <tissue evidence="1">Whole animal</tissue>
    </source>
</reference>
<protein>
    <submittedName>
        <fullName evidence="1">Uncharacterized protein</fullName>
    </submittedName>
</protein>
<gene>
    <name evidence="1" type="ORF">pdam_00000037</name>
</gene>
<evidence type="ECO:0000313" key="2">
    <source>
        <dbReference type="Proteomes" id="UP000275408"/>
    </source>
</evidence>
<sequence>MSKQCFIQGANPDEKLKVSDIETLLLKEDRVILYIVYHVNELFRVVKPNQSIKFEKVSREVMDAVPQRLKAENIDHMFESLANIMQHMHSTNLDEVVPMKTDRFLSLRRAKSVLNHNHGKILHALSRWKKRMMMMMMRLDSSSKRALRLRYDNIIGPFDNLLEGSKIIVFPEGELHRVPFQAMMDENGNYLSERSVCNQAGSILDYPQVNPRQPNGLSLWEGCSDCGRYRCWSSFVERKKKYINRKIYI</sequence>
<proteinExistence type="predicted"/>
<comment type="caution">
    <text evidence="1">The sequence shown here is derived from an EMBL/GenBank/DDBJ whole genome shotgun (WGS) entry which is preliminary data.</text>
</comment>
<accession>A0A3M6UXF8</accession>
<evidence type="ECO:0000313" key="1">
    <source>
        <dbReference type="EMBL" id="RMX58297.1"/>
    </source>
</evidence>
<dbReference type="EMBL" id="RCHS01000537">
    <property type="protein sequence ID" value="RMX58297.1"/>
    <property type="molecule type" value="Genomic_DNA"/>
</dbReference>